<feature type="domain" description="L,D-TPase catalytic" evidence="9">
    <location>
        <begin position="132"/>
        <end position="256"/>
    </location>
</feature>
<evidence type="ECO:0000256" key="5">
    <source>
        <dbReference type="ARBA" id="ARBA00023316"/>
    </source>
</evidence>
<evidence type="ECO:0000313" key="13">
    <source>
        <dbReference type="Proteomes" id="UP000533017"/>
    </source>
</evidence>
<dbReference type="Proteomes" id="UP000533017">
    <property type="component" value="Unassembled WGS sequence"/>
</dbReference>
<dbReference type="EMBL" id="FOOI01000015">
    <property type="protein sequence ID" value="SFH30745.1"/>
    <property type="molecule type" value="Genomic_DNA"/>
</dbReference>
<dbReference type="PANTHER" id="PTHR30582:SF2">
    <property type="entry name" value="L,D-TRANSPEPTIDASE YCIB-RELATED"/>
    <property type="match status" value="1"/>
</dbReference>
<organism evidence="11 12">
    <name type="scientific">Actinopolymorpha cephalotaxi</name>
    <dbReference type="NCBI Taxonomy" id="504797"/>
    <lineage>
        <taxon>Bacteria</taxon>
        <taxon>Bacillati</taxon>
        <taxon>Actinomycetota</taxon>
        <taxon>Actinomycetes</taxon>
        <taxon>Propionibacteriales</taxon>
        <taxon>Actinopolymorphaceae</taxon>
        <taxon>Actinopolymorpha</taxon>
    </lineage>
</organism>
<evidence type="ECO:0000256" key="3">
    <source>
        <dbReference type="ARBA" id="ARBA00022960"/>
    </source>
</evidence>
<keyword evidence="10" id="KW-0449">Lipoprotein</keyword>
<evidence type="ECO:0000313" key="10">
    <source>
        <dbReference type="EMBL" id="NYH81776.1"/>
    </source>
</evidence>
<keyword evidence="3 6" id="KW-0133">Cell shape</keyword>
<dbReference type="STRING" id="504797.SAMN05421678_11594"/>
<keyword evidence="8" id="KW-0472">Membrane</keyword>
<dbReference type="Proteomes" id="UP000199052">
    <property type="component" value="Unassembled WGS sequence"/>
</dbReference>
<comment type="pathway">
    <text evidence="1 6">Cell wall biogenesis; peptidoglycan biosynthesis.</text>
</comment>
<evidence type="ECO:0000256" key="2">
    <source>
        <dbReference type="ARBA" id="ARBA00022679"/>
    </source>
</evidence>
<dbReference type="OrthoDB" id="5242394at2"/>
<dbReference type="AlphaFoldDB" id="A0A1I2YZB7"/>
<evidence type="ECO:0000259" key="9">
    <source>
        <dbReference type="PROSITE" id="PS52029"/>
    </source>
</evidence>
<feature type="transmembrane region" description="Helical" evidence="8">
    <location>
        <begin position="21"/>
        <end position="42"/>
    </location>
</feature>
<dbReference type="InterPro" id="IPR050979">
    <property type="entry name" value="LD-transpeptidase"/>
</dbReference>
<name>A0A1I2YZB7_9ACTN</name>
<keyword evidence="8" id="KW-1133">Transmembrane helix</keyword>
<dbReference type="Gene3D" id="2.40.440.10">
    <property type="entry name" value="L,D-transpeptidase catalytic domain-like"/>
    <property type="match status" value="1"/>
</dbReference>
<reference evidence="11 12" key="1">
    <citation type="submission" date="2016-10" db="EMBL/GenBank/DDBJ databases">
        <authorList>
            <person name="de Groot N.N."/>
        </authorList>
    </citation>
    <scope>NUCLEOTIDE SEQUENCE [LARGE SCALE GENOMIC DNA]</scope>
    <source>
        <strain evidence="11 12">CPCC 202808</strain>
    </source>
</reference>
<protein>
    <submittedName>
        <fullName evidence="11">L,D-transpeptidase catalytic domain</fullName>
    </submittedName>
    <submittedName>
        <fullName evidence="10">Lipoprotein-anchoring transpeptidase ErfK/SrfK</fullName>
    </submittedName>
</protein>
<keyword evidence="4 6" id="KW-0573">Peptidoglycan synthesis</keyword>
<feature type="region of interest" description="Disordered" evidence="7">
    <location>
        <begin position="66"/>
        <end position="103"/>
    </location>
</feature>
<gene>
    <name evidence="10" type="ORF">FHR37_000627</name>
    <name evidence="11" type="ORF">SAMN05421678_11594</name>
</gene>
<dbReference type="EMBL" id="JACBZA010000001">
    <property type="protein sequence ID" value="NYH81776.1"/>
    <property type="molecule type" value="Genomic_DNA"/>
</dbReference>
<dbReference type="SUPFAM" id="SSF141523">
    <property type="entry name" value="L,D-transpeptidase catalytic domain-like"/>
    <property type="match status" value="1"/>
</dbReference>
<dbReference type="CDD" id="cd16913">
    <property type="entry name" value="YkuD_like"/>
    <property type="match status" value="1"/>
</dbReference>
<evidence type="ECO:0000313" key="12">
    <source>
        <dbReference type="Proteomes" id="UP000199052"/>
    </source>
</evidence>
<evidence type="ECO:0000256" key="1">
    <source>
        <dbReference type="ARBA" id="ARBA00004752"/>
    </source>
</evidence>
<keyword evidence="8" id="KW-0812">Transmembrane</keyword>
<dbReference type="Pfam" id="PF03734">
    <property type="entry name" value="YkuD"/>
    <property type="match status" value="1"/>
</dbReference>
<dbReference type="GO" id="GO:0071555">
    <property type="term" value="P:cell wall organization"/>
    <property type="evidence" value="ECO:0007669"/>
    <property type="project" value="UniProtKB-UniRule"/>
</dbReference>
<proteinExistence type="predicted"/>
<keyword evidence="13" id="KW-1185">Reference proteome</keyword>
<dbReference type="GO" id="GO:0005576">
    <property type="term" value="C:extracellular region"/>
    <property type="evidence" value="ECO:0007669"/>
    <property type="project" value="TreeGrafter"/>
</dbReference>
<evidence type="ECO:0000256" key="7">
    <source>
        <dbReference type="SAM" id="MobiDB-lite"/>
    </source>
</evidence>
<evidence type="ECO:0000313" key="11">
    <source>
        <dbReference type="EMBL" id="SFH30745.1"/>
    </source>
</evidence>
<dbReference type="PANTHER" id="PTHR30582">
    <property type="entry name" value="L,D-TRANSPEPTIDASE"/>
    <property type="match status" value="1"/>
</dbReference>
<dbReference type="GO" id="GO:0016740">
    <property type="term" value="F:transferase activity"/>
    <property type="evidence" value="ECO:0007669"/>
    <property type="project" value="UniProtKB-KW"/>
</dbReference>
<dbReference type="InterPro" id="IPR005490">
    <property type="entry name" value="LD_TPept_cat_dom"/>
</dbReference>
<evidence type="ECO:0000256" key="6">
    <source>
        <dbReference type="PROSITE-ProRule" id="PRU01373"/>
    </source>
</evidence>
<feature type="compositionally biased region" description="Low complexity" evidence="7">
    <location>
        <begin position="77"/>
        <end position="99"/>
    </location>
</feature>
<dbReference type="GO" id="GO:0018104">
    <property type="term" value="P:peptidoglycan-protein cross-linking"/>
    <property type="evidence" value="ECO:0007669"/>
    <property type="project" value="TreeGrafter"/>
</dbReference>
<accession>A0A1I2YZB7</accession>
<feature type="active site" description="Proton donor/acceptor" evidence="6">
    <location>
        <position position="206"/>
    </location>
</feature>
<sequence length="257" mass="27249">MRHAVSRERQRPRTRLRRWRLLAASGSALVVAVALLGAAGVLPLGNVRMVASAGDSVLVDRSRQIADRSQRAGGEQPTSRPAATARPTAAPSPSHTTATKQAPAGVADATVALDAVSATVGDKMPAGTGDGKRIVYSLSANRVWLVGADDTVGRSYLVSGTKFGQVSPGSYQVLRKRRHTTSYDGADRMQYMVTFTHGRNAAIGFHDIPIVISTGRAIQTRLQLGQSLSDGCVRQDPADAKALWEFAPVGTKVVVLR</sequence>
<feature type="active site" description="Nucleophile" evidence="6">
    <location>
        <position position="232"/>
    </location>
</feature>
<keyword evidence="2" id="KW-0808">Transferase</keyword>
<dbReference type="RefSeq" id="WP_092886880.1">
    <property type="nucleotide sequence ID" value="NZ_FOOI01000015.1"/>
</dbReference>
<dbReference type="GO" id="GO:0071972">
    <property type="term" value="F:peptidoglycan L,D-transpeptidase activity"/>
    <property type="evidence" value="ECO:0007669"/>
    <property type="project" value="TreeGrafter"/>
</dbReference>
<dbReference type="GO" id="GO:0008360">
    <property type="term" value="P:regulation of cell shape"/>
    <property type="evidence" value="ECO:0007669"/>
    <property type="project" value="UniProtKB-UniRule"/>
</dbReference>
<reference evidence="10 13" key="2">
    <citation type="submission" date="2020-07" db="EMBL/GenBank/DDBJ databases">
        <title>Sequencing the genomes of 1000 actinobacteria strains.</title>
        <authorList>
            <person name="Klenk H.-P."/>
        </authorList>
    </citation>
    <scope>NUCLEOTIDE SEQUENCE [LARGE SCALE GENOMIC DNA]</scope>
    <source>
        <strain evidence="10 13">DSM 45117</strain>
    </source>
</reference>
<evidence type="ECO:0000256" key="4">
    <source>
        <dbReference type="ARBA" id="ARBA00022984"/>
    </source>
</evidence>
<dbReference type="UniPathway" id="UPA00219"/>
<keyword evidence="5 6" id="KW-0961">Cell wall biogenesis/degradation</keyword>
<dbReference type="InterPro" id="IPR038063">
    <property type="entry name" value="Transpep_catalytic_dom"/>
</dbReference>
<evidence type="ECO:0000256" key="8">
    <source>
        <dbReference type="SAM" id="Phobius"/>
    </source>
</evidence>
<dbReference type="PROSITE" id="PS52029">
    <property type="entry name" value="LD_TPASE"/>
    <property type="match status" value="1"/>
</dbReference>